<evidence type="ECO:0000256" key="1">
    <source>
        <dbReference type="ARBA" id="ARBA00022603"/>
    </source>
</evidence>
<dbReference type="GO" id="GO:0032259">
    <property type="term" value="P:methylation"/>
    <property type="evidence" value="ECO:0007669"/>
    <property type="project" value="UniProtKB-KW"/>
</dbReference>
<evidence type="ECO:0008006" key="5">
    <source>
        <dbReference type="Google" id="ProtNLM"/>
    </source>
</evidence>
<evidence type="ECO:0000256" key="3">
    <source>
        <dbReference type="ARBA" id="ARBA00022691"/>
    </source>
</evidence>
<organism evidence="4">
    <name type="scientific">marine sediment metagenome</name>
    <dbReference type="NCBI Taxonomy" id="412755"/>
    <lineage>
        <taxon>unclassified sequences</taxon>
        <taxon>metagenomes</taxon>
        <taxon>ecological metagenomes</taxon>
    </lineage>
</organism>
<keyword evidence="2" id="KW-0808">Transferase</keyword>
<dbReference type="InterPro" id="IPR001525">
    <property type="entry name" value="C5_MeTfrase"/>
</dbReference>
<evidence type="ECO:0000313" key="4">
    <source>
        <dbReference type="EMBL" id="KKL06487.1"/>
    </source>
</evidence>
<dbReference type="Pfam" id="PF00145">
    <property type="entry name" value="DNA_methylase"/>
    <property type="match status" value="1"/>
</dbReference>
<gene>
    <name evidence="4" type="ORF">LCGC14_2595530</name>
</gene>
<keyword evidence="1" id="KW-0489">Methyltransferase</keyword>
<evidence type="ECO:0000256" key="2">
    <source>
        <dbReference type="ARBA" id="ARBA00022679"/>
    </source>
</evidence>
<dbReference type="PROSITE" id="PS00094">
    <property type="entry name" value="C5_MTASE_1"/>
    <property type="match status" value="1"/>
</dbReference>
<proteinExistence type="predicted"/>
<dbReference type="InterPro" id="IPR029063">
    <property type="entry name" value="SAM-dependent_MTases_sf"/>
</dbReference>
<dbReference type="EMBL" id="LAZR01043680">
    <property type="protein sequence ID" value="KKL06487.1"/>
    <property type="molecule type" value="Genomic_DNA"/>
</dbReference>
<dbReference type="GO" id="GO:0008168">
    <property type="term" value="F:methyltransferase activity"/>
    <property type="evidence" value="ECO:0007669"/>
    <property type="project" value="UniProtKB-KW"/>
</dbReference>
<dbReference type="Gene3D" id="3.40.50.150">
    <property type="entry name" value="Vaccinia Virus protein VP39"/>
    <property type="match status" value="1"/>
</dbReference>
<dbReference type="SUPFAM" id="SSF53335">
    <property type="entry name" value="S-adenosyl-L-methionine-dependent methyltransferases"/>
    <property type="match status" value="1"/>
</dbReference>
<reference evidence="4" key="1">
    <citation type="journal article" date="2015" name="Nature">
        <title>Complex archaea that bridge the gap between prokaryotes and eukaryotes.</title>
        <authorList>
            <person name="Spang A."/>
            <person name="Saw J.H."/>
            <person name="Jorgensen S.L."/>
            <person name="Zaremba-Niedzwiedzka K."/>
            <person name="Martijn J."/>
            <person name="Lind A.E."/>
            <person name="van Eijk R."/>
            <person name="Schleper C."/>
            <person name="Guy L."/>
            <person name="Ettema T.J."/>
        </authorList>
    </citation>
    <scope>NUCLEOTIDE SEQUENCE</scope>
</reference>
<dbReference type="AlphaFoldDB" id="A0A0F9AY97"/>
<name>A0A0F9AY97_9ZZZZ</name>
<accession>A0A0F9AY97</accession>
<sequence>MRVLDLFCGGGGATVGMMNAGASVVGVDILSQPEYPGFYDFSNFIQADVMKLPIEFLQKFDLLWASPPCQAYSYAAHRWRNSGRTWPDLLDDTRQILLEASVPFVIENVAGAPMRKDLMLCGEMFGLKVIRHRYFEIHGFSIAQPEHIKHRGMVKDGHYVTVAGNGGDYAGHNFCTLRELPGANQLQTWQYAMQIDWISKKATLREAVPPRYSEYIMKEFINGRGC</sequence>
<protein>
    <recommendedName>
        <fullName evidence="5">DNA (cytosine-5-)-methyltransferase</fullName>
    </recommendedName>
</protein>
<dbReference type="InterPro" id="IPR018117">
    <property type="entry name" value="C5_DNA_meth_AS"/>
</dbReference>
<keyword evidence="3" id="KW-0949">S-adenosyl-L-methionine</keyword>
<comment type="caution">
    <text evidence="4">The sequence shown here is derived from an EMBL/GenBank/DDBJ whole genome shotgun (WGS) entry which is preliminary data.</text>
</comment>